<reference evidence="2" key="1">
    <citation type="journal article" date="2017" name="Genome Announc.">
        <title>Genome sequences of Cyberlindnera fabianii 65, Pichia kudriavzevii 129, and Saccharomyces cerevisiae 131 isolated from fermented masau fruits in Zimbabwe.</title>
        <authorList>
            <person name="van Rijswijck I.M.H."/>
            <person name="Derks M.F.L."/>
            <person name="Abee T."/>
            <person name="de Ridder D."/>
            <person name="Smid E.J."/>
        </authorList>
    </citation>
    <scope>NUCLEOTIDE SEQUENCE [LARGE SCALE GENOMIC DNA]</scope>
    <source>
        <strain evidence="2">129</strain>
    </source>
</reference>
<gene>
    <name evidence="1" type="ORF">BOH78_4350</name>
</gene>
<dbReference type="AlphaFoldDB" id="A0A1V2LHP4"/>
<organism evidence="1 2">
    <name type="scientific">Pichia kudriavzevii</name>
    <name type="common">Yeast</name>
    <name type="synonym">Issatchenkia orientalis</name>
    <dbReference type="NCBI Taxonomy" id="4909"/>
    <lineage>
        <taxon>Eukaryota</taxon>
        <taxon>Fungi</taxon>
        <taxon>Dikarya</taxon>
        <taxon>Ascomycota</taxon>
        <taxon>Saccharomycotina</taxon>
        <taxon>Pichiomycetes</taxon>
        <taxon>Pichiales</taxon>
        <taxon>Pichiaceae</taxon>
        <taxon>Pichia</taxon>
    </lineage>
</organism>
<accession>A0A1V2LHP4</accession>
<protein>
    <submittedName>
        <fullName evidence="1">Uncharacterized protein</fullName>
    </submittedName>
</protein>
<sequence>MVIILFIEIQRARYHENEGWTMTQIGLIGQRGAPSIKVSLLEDR</sequence>
<evidence type="ECO:0000313" key="1">
    <source>
        <dbReference type="EMBL" id="ONH71673.1"/>
    </source>
</evidence>
<name>A0A1V2LHP4_PICKU</name>
<dbReference type="Proteomes" id="UP000189274">
    <property type="component" value="Unassembled WGS sequence"/>
</dbReference>
<dbReference type="EMBL" id="MQVM01000030">
    <property type="protein sequence ID" value="ONH71673.1"/>
    <property type="molecule type" value="Genomic_DNA"/>
</dbReference>
<comment type="caution">
    <text evidence="1">The sequence shown here is derived from an EMBL/GenBank/DDBJ whole genome shotgun (WGS) entry which is preliminary data.</text>
</comment>
<evidence type="ECO:0000313" key="2">
    <source>
        <dbReference type="Proteomes" id="UP000189274"/>
    </source>
</evidence>
<proteinExistence type="predicted"/>